<evidence type="ECO:0000313" key="2">
    <source>
        <dbReference type="EMBL" id="CAI2196342.1"/>
    </source>
</evidence>
<name>A0A9W4T6T6_9GLOM</name>
<comment type="caution">
    <text evidence="2">The sequence shown here is derived from an EMBL/GenBank/DDBJ whole genome shotgun (WGS) entry which is preliminary data.</text>
</comment>
<dbReference type="OrthoDB" id="2324936at2759"/>
<reference evidence="2" key="1">
    <citation type="submission" date="2022-08" db="EMBL/GenBank/DDBJ databases">
        <authorList>
            <person name="Kallberg Y."/>
            <person name="Tangrot J."/>
            <person name="Rosling A."/>
        </authorList>
    </citation>
    <scope>NUCLEOTIDE SEQUENCE</scope>
    <source>
        <strain evidence="2">Wild A</strain>
    </source>
</reference>
<dbReference type="InterPro" id="IPR020864">
    <property type="entry name" value="MACPF"/>
</dbReference>
<dbReference type="Pfam" id="PF01823">
    <property type="entry name" value="MACPF"/>
    <property type="match status" value="1"/>
</dbReference>
<dbReference type="Proteomes" id="UP001153678">
    <property type="component" value="Unassembled WGS sequence"/>
</dbReference>
<protein>
    <submittedName>
        <fullName evidence="2">3724_t:CDS:1</fullName>
    </submittedName>
</protein>
<accession>A0A9W4T6T6</accession>
<gene>
    <name evidence="2" type="ORF">FWILDA_LOCUS17530</name>
</gene>
<evidence type="ECO:0000259" key="1">
    <source>
        <dbReference type="Pfam" id="PF01823"/>
    </source>
</evidence>
<dbReference type="EMBL" id="CAMKVN010014083">
    <property type="protein sequence ID" value="CAI2196342.1"/>
    <property type="molecule type" value="Genomic_DNA"/>
</dbReference>
<organism evidence="2 3">
    <name type="scientific">Funneliformis geosporum</name>
    <dbReference type="NCBI Taxonomy" id="1117311"/>
    <lineage>
        <taxon>Eukaryota</taxon>
        <taxon>Fungi</taxon>
        <taxon>Fungi incertae sedis</taxon>
        <taxon>Mucoromycota</taxon>
        <taxon>Glomeromycotina</taxon>
        <taxon>Glomeromycetes</taxon>
        <taxon>Glomerales</taxon>
        <taxon>Glomeraceae</taxon>
        <taxon>Funneliformis</taxon>
    </lineage>
</organism>
<keyword evidence="3" id="KW-1185">Reference proteome</keyword>
<proteinExistence type="predicted"/>
<sequence length="262" mass="30201">MFSFNFTRKEKVVQICYPTSKPPKIAHLNLDDNLSNVHKVLKVTKFINDDLSFSQNVDEVSKISISNSEEKKFRLKEIIVQNNIIYILYLTHSNLWKYLNEKHKLDYSRTITNDGIKTKDYTVEFNSIEIEDMVTKTNLTLNINSKLQSFIKLSAGIMNRKESKLEINSTYHYRNYGKYSLNINIKDQLIPTEEFVKSVNDAIESKMPKKFIQIVGDFGQFIPTEVILGGRIYFKSYGSSTDHSTEKANSEAMNLGVPNIAD</sequence>
<evidence type="ECO:0000313" key="3">
    <source>
        <dbReference type="Proteomes" id="UP001153678"/>
    </source>
</evidence>
<feature type="non-terminal residue" evidence="2">
    <location>
        <position position="262"/>
    </location>
</feature>
<feature type="domain" description="MACPF" evidence="1">
    <location>
        <begin position="178"/>
        <end position="250"/>
    </location>
</feature>
<dbReference type="AlphaFoldDB" id="A0A9W4T6T6"/>